<feature type="compositionally biased region" description="Polar residues" evidence="1">
    <location>
        <begin position="222"/>
        <end position="240"/>
    </location>
</feature>
<evidence type="ECO:0000313" key="4">
    <source>
        <dbReference type="Proteomes" id="UP001152320"/>
    </source>
</evidence>
<dbReference type="InterPro" id="IPR043151">
    <property type="entry name" value="BAH_sf"/>
</dbReference>
<dbReference type="OrthoDB" id="1922186at2759"/>
<dbReference type="PANTHER" id="PTHR46576">
    <property type="entry name" value="BROMO ADJACENT HOMOLOGY DOMAIN-CONTAINING 1 PROTEIN"/>
    <property type="match status" value="1"/>
</dbReference>
<gene>
    <name evidence="3" type="ORF">HOLleu_07280</name>
</gene>
<dbReference type="Gene3D" id="2.30.30.490">
    <property type="match status" value="1"/>
</dbReference>
<sequence>MALNHKKVNGIKKSPSDHVKLKTSPTNGEKKLPLSTRSSPRSPRRPLTETLEVDVDLANSKFNSVSPGRRCVSDSRVNVTKKSDIPPTSTRKRKLDFDCDSKILTSKLYKTVGKEGVGRHGHMTRLGGSGPELDANQNIKEEHSEGSQVFSSGNHFLALPTNSQYKSQHRIGRRKAANSFFSYSETTLSSPWKISGPKSRTKSSGNLADTPLPKNVIDVDCSQGQGMNGEISSETSSEQDSVFEEDQNMQNGLLPRPKATASCPQKKAGAGSGNIAAPKRKVGRPRKSESGTKLVIKSEEEKPLQPVVPLNAPRTRRLASLDAETKVHLMFEREAVPTVEVKKSKTGRKLSHGTTGYSSQKSTSSCEVDMEDITDHSGDDSSVTLSQSSIPNIPTECNIAGKVTCLNCGSETPAIYVHPPPSGENGLGVSPITSVTLPPNHLSLIPSRCKDVSSPLSDLFNDPDSLMKALSQLAERRRASVDSAECDHLKTLFKSRLTHRLSRHSVSEGEMERISNTLANQLSSLINTQNTIPLSPSMTATSNIARQKLIRKIVKPAGLKPAKEKLGRKKSTNGWRGVGDPVARPIVYLNESERELRYCYESIRRKEDVIKVRDCVLLRSGSRKKDIPFVAKISAIFEDPDTGEIMISLLWFYRPEHTESGRQPEHVEQELFACRHWDVNNVACIEDKCYVLPMSEYCRFQSELKREMEGTSQGIPVVPELPPESRLHEKAVFTDTAPENVFVCRQVYDYKQRRLLKNPLCKLT</sequence>
<dbReference type="GO" id="GO:0000976">
    <property type="term" value="F:transcription cis-regulatory region binding"/>
    <property type="evidence" value="ECO:0007669"/>
    <property type="project" value="TreeGrafter"/>
</dbReference>
<dbReference type="EMBL" id="JAIZAY010000003">
    <property type="protein sequence ID" value="KAJ8044511.1"/>
    <property type="molecule type" value="Genomic_DNA"/>
</dbReference>
<dbReference type="Proteomes" id="UP001152320">
    <property type="component" value="Chromosome 3"/>
</dbReference>
<keyword evidence="4" id="KW-1185">Reference proteome</keyword>
<feature type="compositionally biased region" description="Polar residues" evidence="1">
    <location>
        <begin position="352"/>
        <end position="366"/>
    </location>
</feature>
<dbReference type="SMART" id="SM00439">
    <property type="entry name" value="BAH"/>
    <property type="match status" value="1"/>
</dbReference>
<evidence type="ECO:0000259" key="2">
    <source>
        <dbReference type="PROSITE" id="PS51038"/>
    </source>
</evidence>
<dbReference type="PANTHER" id="PTHR46576:SF1">
    <property type="entry name" value="BROMO ADJACENT HOMOLOGY DOMAIN-CONTAINING 1 PROTEIN"/>
    <property type="match status" value="1"/>
</dbReference>
<dbReference type="PROSITE" id="PS51038">
    <property type="entry name" value="BAH"/>
    <property type="match status" value="1"/>
</dbReference>
<organism evidence="3 4">
    <name type="scientific">Holothuria leucospilota</name>
    <name type="common">Black long sea cucumber</name>
    <name type="synonym">Mertensiothuria leucospilota</name>
    <dbReference type="NCBI Taxonomy" id="206669"/>
    <lineage>
        <taxon>Eukaryota</taxon>
        <taxon>Metazoa</taxon>
        <taxon>Echinodermata</taxon>
        <taxon>Eleutherozoa</taxon>
        <taxon>Echinozoa</taxon>
        <taxon>Holothuroidea</taxon>
        <taxon>Aspidochirotacea</taxon>
        <taxon>Aspidochirotida</taxon>
        <taxon>Holothuriidae</taxon>
        <taxon>Holothuria</taxon>
    </lineage>
</organism>
<feature type="region of interest" description="Disordered" evidence="1">
    <location>
        <begin position="1"/>
        <end position="49"/>
    </location>
</feature>
<dbReference type="GO" id="GO:0005677">
    <property type="term" value="C:chromatin silencing complex"/>
    <property type="evidence" value="ECO:0007669"/>
    <property type="project" value="TreeGrafter"/>
</dbReference>
<dbReference type="GO" id="GO:0003682">
    <property type="term" value="F:chromatin binding"/>
    <property type="evidence" value="ECO:0007669"/>
    <property type="project" value="InterPro"/>
</dbReference>
<accession>A0A9Q1CGG3</accession>
<dbReference type="GO" id="GO:0031507">
    <property type="term" value="P:heterochromatin formation"/>
    <property type="evidence" value="ECO:0007669"/>
    <property type="project" value="TreeGrafter"/>
</dbReference>
<protein>
    <submittedName>
        <fullName evidence="3">Bromo adjacent-likey domain-containing 1 protein</fullName>
    </submittedName>
</protein>
<name>A0A9Q1CGG3_HOLLE</name>
<reference evidence="3" key="1">
    <citation type="submission" date="2021-10" db="EMBL/GenBank/DDBJ databases">
        <title>Tropical sea cucumber genome reveals ecological adaptation and Cuvierian tubules defense mechanism.</title>
        <authorList>
            <person name="Chen T."/>
        </authorList>
    </citation>
    <scope>NUCLEOTIDE SEQUENCE</scope>
    <source>
        <strain evidence="3">Nanhai2018</strain>
        <tissue evidence="3">Muscle</tissue>
    </source>
</reference>
<dbReference type="InterPro" id="IPR001025">
    <property type="entry name" value="BAH_dom"/>
</dbReference>
<feature type="region of interest" description="Disordered" evidence="1">
    <location>
        <begin position="188"/>
        <end position="300"/>
    </location>
</feature>
<feature type="compositionally biased region" description="Basic and acidic residues" evidence="1">
    <location>
        <begin position="286"/>
        <end position="300"/>
    </location>
</feature>
<comment type="caution">
    <text evidence="3">The sequence shown here is derived from an EMBL/GenBank/DDBJ whole genome shotgun (WGS) entry which is preliminary data.</text>
</comment>
<feature type="compositionally biased region" description="Basic residues" evidence="1">
    <location>
        <begin position="1"/>
        <end position="10"/>
    </location>
</feature>
<dbReference type="InterPro" id="IPR053032">
    <property type="entry name" value="BAH_domain-containing"/>
</dbReference>
<evidence type="ECO:0000313" key="3">
    <source>
        <dbReference type="EMBL" id="KAJ8044511.1"/>
    </source>
</evidence>
<dbReference type="GO" id="GO:0045892">
    <property type="term" value="P:negative regulation of DNA-templated transcription"/>
    <property type="evidence" value="ECO:0007669"/>
    <property type="project" value="TreeGrafter"/>
</dbReference>
<feature type="domain" description="BAH" evidence="2">
    <location>
        <begin position="608"/>
        <end position="759"/>
    </location>
</feature>
<evidence type="ECO:0000256" key="1">
    <source>
        <dbReference type="SAM" id="MobiDB-lite"/>
    </source>
</evidence>
<dbReference type="AlphaFoldDB" id="A0A9Q1CGG3"/>
<proteinExistence type="predicted"/>
<feature type="region of interest" description="Disordered" evidence="1">
    <location>
        <begin position="342"/>
        <end position="387"/>
    </location>
</feature>
<dbReference type="Pfam" id="PF01426">
    <property type="entry name" value="BAH"/>
    <property type="match status" value="1"/>
</dbReference>